<protein>
    <submittedName>
        <fullName evidence="1">DUF2280 domain-containing protein</fullName>
    </submittedName>
</protein>
<organism evidence="1 2">
    <name type="scientific">Paracoccus haeundaensis</name>
    <dbReference type="NCBI Taxonomy" id="225362"/>
    <lineage>
        <taxon>Bacteria</taxon>
        <taxon>Pseudomonadati</taxon>
        <taxon>Pseudomonadota</taxon>
        <taxon>Alphaproteobacteria</taxon>
        <taxon>Rhodobacterales</taxon>
        <taxon>Paracoccaceae</taxon>
        <taxon>Paracoccus</taxon>
    </lineage>
</organism>
<dbReference type="InterPro" id="IPR018738">
    <property type="entry name" value="DUF2280"/>
</dbReference>
<accession>A0A5C4R602</accession>
<gene>
    <name evidence="1" type="ORF">FHD67_09460</name>
</gene>
<evidence type="ECO:0000313" key="1">
    <source>
        <dbReference type="EMBL" id="TNH39393.1"/>
    </source>
</evidence>
<name>A0A5C4R602_9RHOB</name>
<proteinExistence type="predicted"/>
<evidence type="ECO:0000313" key="2">
    <source>
        <dbReference type="Proteomes" id="UP000304880"/>
    </source>
</evidence>
<dbReference type="Pfam" id="PF10045">
    <property type="entry name" value="DUF2280"/>
    <property type="match status" value="1"/>
</dbReference>
<dbReference type="AlphaFoldDB" id="A0A5C4R602"/>
<keyword evidence="2" id="KW-1185">Reference proteome</keyword>
<comment type="caution">
    <text evidence="1">The sequence shown here is derived from an EMBL/GenBank/DDBJ whole genome shotgun (WGS) entry which is preliminary data.</text>
</comment>
<dbReference type="EMBL" id="VDDC01000015">
    <property type="protein sequence ID" value="TNH39393.1"/>
    <property type="molecule type" value="Genomic_DNA"/>
</dbReference>
<reference evidence="1 2" key="1">
    <citation type="submission" date="2019-06" db="EMBL/GenBank/DDBJ databases">
        <authorList>
            <person name="Li J."/>
        </authorList>
    </citation>
    <scope>NUCLEOTIDE SEQUENCE [LARGE SCALE GENOMIC DNA]</scope>
    <source>
        <strain evidence="1 2">CGMCC 1.8012</strain>
    </source>
</reference>
<sequence length="169" mass="18188">MAGAKLNTEIRTFIVQSLACFDGPSTVVKAVQDEFGITVTRQSIETYDPTKRAGKDLAPKWCAIFEETRVAFLEDTSKIGISHRAVRLRALQRMAEKAEAQGNMVLASSLLEQAAKEMGGAFTNRREVTGKDGKDLAPPVTIDAGKLSTGALRELLGAFDDDTPSPDTG</sequence>
<dbReference type="RefSeq" id="WP_139598556.1">
    <property type="nucleotide sequence ID" value="NZ_VDDC01000015.1"/>
</dbReference>
<dbReference type="Proteomes" id="UP000304880">
    <property type="component" value="Unassembled WGS sequence"/>
</dbReference>